<evidence type="ECO:0000256" key="4">
    <source>
        <dbReference type="ARBA" id="ARBA00022692"/>
    </source>
</evidence>
<evidence type="ECO:0000313" key="11">
    <source>
        <dbReference type="Proteomes" id="UP000448867"/>
    </source>
</evidence>
<feature type="domain" description="YetF C-terminal" evidence="8">
    <location>
        <begin position="87"/>
        <end position="160"/>
    </location>
</feature>
<keyword evidence="6 7" id="KW-0472">Membrane</keyword>
<name>A0A7X2LYR0_9BACI</name>
<protein>
    <submittedName>
        <fullName evidence="10">DUF421 domain-containing protein</fullName>
    </submittedName>
</protein>
<dbReference type="InterPro" id="IPR007353">
    <property type="entry name" value="DUF421"/>
</dbReference>
<dbReference type="Gene3D" id="3.30.240.20">
    <property type="entry name" value="bsu07140 like domains"/>
    <property type="match status" value="1"/>
</dbReference>
<dbReference type="Pfam" id="PF04239">
    <property type="entry name" value="DUF421"/>
    <property type="match status" value="1"/>
</dbReference>
<evidence type="ECO:0000256" key="2">
    <source>
        <dbReference type="ARBA" id="ARBA00006448"/>
    </source>
</evidence>
<dbReference type="AlphaFoldDB" id="A0A7X2LYR0"/>
<gene>
    <name evidence="10" type="ORF">GJU40_16960</name>
</gene>
<evidence type="ECO:0000256" key="3">
    <source>
        <dbReference type="ARBA" id="ARBA00022475"/>
    </source>
</evidence>
<dbReference type="RefSeq" id="WP_154309295.1">
    <property type="nucleotide sequence ID" value="NZ_WKKI01000047.1"/>
</dbReference>
<dbReference type="OrthoDB" id="9793799at2"/>
<dbReference type="GO" id="GO:0005886">
    <property type="term" value="C:plasma membrane"/>
    <property type="evidence" value="ECO:0007669"/>
    <property type="project" value="UniProtKB-SubCell"/>
</dbReference>
<dbReference type="PANTHER" id="PTHR34582">
    <property type="entry name" value="UPF0702 TRANSMEMBRANE PROTEIN YCAP"/>
    <property type="match status" value="1"/>
</dbReference>
<organism evidence="10 11">
    <name type="scientific">Metabacillus lacus</name>
    <dbReference type="NCBI Taxonomy" id="1983721"/>
    <lineage>
        <taxon>Bacteria</taxon>
        <taxon>Bacillati</taxon>
        <taxon>Bacillota</taxon>
        <taxon>Bacilli</taxon>
        <taxon>Bacillales</taxon>
        <taxon>Bacillaceae</taxon>
        <taxon>Metabacillus</taxon>
    </lineage>
</organism>
<dbReference type="Proteomes" id="UP000448867">
    <property type="component" value="Unassembled WGS sequence"/>
</dbReference>
<comment type="subcellular location">
    <subcellularLocation>
        <location evidence="1">Cell membrane</location>
        <topology evidence="1">Multi-pass membrane protein</topology>
    </subcellularLocation>
</comment>
<evidence type="ECO:0000256" key="6">
    <source>
        <dbReference type="ARBA" id="ARBA00023136"/>
    </source>
</evidence>
<reference evidence="10 11" key="1">
    <citation type="submission" date="2019-11" db="EMBL/GenBank/DDBJ databases">
        <title>Bacillus lacus genome.</title>
        <authorList>
            <person name="Allen C.J."/>
            <person name="Newman J.D."/>
        </authorList>
    </citation>
    <scope>NUCLEOTIDE SEQUENCE [LARGE SCALE GENOMIC DNA]</scope>
    <source>
        <strain evidence="10 11">KCTC 33946</strain>
    </source>
</reference>
<comment type="similarity">
    <text evidence="2">Belongs to the UPF0702 family.</text>
</comment>
<feature type="transmembrane region" description="Helical" evidence="7">
    <location>
        <begin position="39"/>
        <end position="58"/>
    </location>
</feature>
<keyword evidence="4 7" id="KW-0812">Transmembrane</keyword>
<feature type="transmembrane region" description="Helical" evidence="7">
    <location>
        <begin position="6"/>
        <end position="27"/>
    </location>
</feature>
<evidence type="ECO:0000256" key="5">
    <source>
        <dbReference type="ARBA" id="ARBA00022989"/>
    </source>
</evidence>
<evidence type="ECO:0000313" key="10">
    <source>
        <dbReference type="EMBL" id="MRX73835.1"/>
    </source>
</evidence>
<dbReference type="InterPro" id="IPR023090">
    <property type="entry name" value="UPF0702_alpha/beta_dom_sf"/>
</dbReference>
<keyword evidence="3" id="KW-1003">Cell membrane</keyword>
<feature type="transmembrane region" description="Helical" evidence="7">
    <location>
        <begin position="64"/>
        <end position="81"/>
    </location>
</feature>
<dbReference type="PANTHER" id="PTHR34582:SF6">
    <property type="entry name" value="UPF0702 TRANSMEMBRANE PROTEIN YCAP"/>
    <property type="match status" value="1"/>
</dbReference>
<evidence type="ECO:0000256" key="1">
    <source>
        <dbReference type="ARBA" id="ARBA00004651"/>
    </source>
</evidence>
<dbReference type="EMBL" id="WKKI01000047">
    <property type="protein sequence ID" value="MRX73835.1"/>
    <property type="molecule type" value="Genomic_DNA"/>
</dbReference>
<evidence type="ECO:0000259" key="9">
    <source>
        <dbReference type="Pfam" id="PF20730"/>
    </source>
</evidence>
<proteinExistence type="inferred from homology"/>
<dbReference type="InterPro" id="IPR048454">
    <property type="entry name" value="YetF_N"/>
</dbReference>
<keyword evidence="11" id="KW-1185">Reference proteome</keyword>
<accession>A0A7X2LYR0</accession>
<feature type="domain" description="YetF-like N-terminal transmembrane" evidence="9">
    <location>
        <begin position="17"/>
        <end position="82"/>
    </location>
</feature>
<comment type="caution">
    <text evidence="10">The sequence shown here is derived from an EMBL/GenBank/DDBJ whole genome shotgun (WGS) entry which is preliminary data.</text>
</comment>
<evidence type="ECO:0000259" key="8">
    <source>
        <dbReference type="Pfam" id="PF04239"/>
    </source>
</evidence>
<evidence type="ECO:0000256" key="7">
    <source>
        <dbReference type="SAM" id="Phobius"/>
    </source>
</evidence>
<keyword evidence="5 7" id="KW-1133">Transmembrane helix</keyword>
<sequence length="177" mass="19642">MFFNSWEIIGRTTIVGILGYAGLLMILRLSGKRTLTKMNAFDLVITVALGSTLATILLNKDVALMEGLTAFFVLIGMQYLITTFSRKSSVLSSLIKSKPELLYFQGTYNEDTMKKNRMIKVEVLQAVRSSGIPSMEEAEAVILETYGSISVLQKVEPRKQSSLQNVKGSESFKQDSL</sequence>
<dbReference type="Pfam" id="PF20730">
    <property type="entry name" value="YetF_N"/>
    <property type="match status" value="1"/>
</dbReference>